<dbReference type="InterPro" id="IPR036388">
    <property type="entry name" value="WH-like_DNA-bd_sf"/>
</dbReference>
<evidence type="ECO:0000313" key="5">
    <source>
        <dbReference type="EMBL" id="ACL09110.1"/>
    </source>
</evidence>
<dbReference type="eggNOG" id="COG1846">
    <property type="taxonomic scope" value="Bacteria"/>
</dbReference>
<reference evidence="5" key="1">
    <citation type="submission" date="2008-10" db="EMBL/GenBank/DDBJ databases">
        <title>Complete sequence of Desulfovibrio vulgaris str. 'Miyazaki F'.</title>
        <authorList>
            <person name="Lucas S."/>
            <person name="Copeland A."/>
            <person name="Lapidus A."/>
            <person name="Glavina del Rio T."/>
            <person name="Dalin E."/>
            <person name="Tice H."/>
            <person name="Bruce D."/>
            <person name="Goodwin L."/>
            <person name="Pitluck S."/>
            <person name="Sims D."/>
            <person name="Brettin T."/>
            <person name="Detter J.C."/>
            <person name="Han C."/>
            <person name="Larimer F."/>
            <person name="Land M."/>
            <person name="Hauser L."/>
            <person name="Kyrpides N."/>
            <person name="Mikhailova N."/>
            <person name="Hazen T.C."/>
            <person name="Richardson P."/>
        </authorList>
    </citation>
    <scope>NUCLEOTIDE SEQUENCE</scope>
    <source>
        <strain evidence="5">Miyazaki F</strain>
    </source>
</reference>
<dbReference type="HOGENOM" id="CLU_083287_18_6_7"/>
<dbReference type="PRINTS" id="PR00598">
    <property type="entry name" value="HTHMARR"/>
</dbReference>
<evidence type="ECO:0000256" key="3">
    <source>
        <dbReference type="ARBA" id="ARBA00023163"/>
    </source>
</evidence>
<dbReference type="EMBL" id="CP001197">
    <property type="protein sequence ID" value="ACL09110.1"/>
    <property type="molecule type" value="Genomic_DNA"/>
</dbReference>
<evidence type="ECO:0000256" key="2">
    <source>
        <dbReference type="ARBA" id="ARBA00023125"/>
    </source>
</evidence>
<keyword evidence="3" id="KW-0804">Transcription</keyword>
<dbReference type="InterPro" id="IPR036390">
    <property type="entry name" value="WH_DNA-bd_sf"/>
</dbReference>
<dbReference type="InterPro" id="IPR000835">
    <property type="entry name" value="HTH_MarR-typ"/>
</dbReference>
<dbReference type="SUPFAM" id="SSF46785">
    <property type="entry name" value="Winged helix' DNA-binding domain"/>
    <property type="match status" value="1"/>
</dbReference>
<dbReference type="PROSITE" id="PS50995">
    <property type="entry name" value="HTH_MARR_2"/>
    <property type="match status" value="1"/>
</dbReference>
<gene>
    <name evidence="5" type="ordered locus">DvMF_2167</name>
</gene>
<dbReference type="GO" id="GO:0003677">
    <property type="term" value="F:DNA binding"/>
    <property type="evidence" value="ECO:0007669"/>
    <property type="project" value="UniProtKB-KW"/>
</dbReference>
<dbReference type="SMART" id="SM00347">
    <property type="entry name" value="HTH_MARR"/>
    <property type="match status" value="1"/>
</dbReference>
<keyword evidence="1" id="KW-0805">Transcription regulation</keyword>
<dbReference type="InterPro" id="IPR039422">
    <property type="entry name" value="MarR/SlyA-like"/>
</dbReference>
<accession>B8DQJ1</accession>
<dbReference type="PANTHER" id="PTHR33164">
    <property type="entry name" value="TRANSCRIPTIONAL REGULATOR, MARR FAMILY"/>
    <property type="match status" value="1"/>
</dbReference>
<feature type="domain" description="HTH marR-type" evidence="4">
    <location>
        <begin position="12"/>
        <end position="146"/>
    </location>
</feature>
<organism evidence="5">
    <name type="scientific">Nitratidesulfovibrio vulgaris (strain DSM 19637 / Miyazaki F)</name>
    <name type="common">Desulfovibrio vulgaris</name>
    <dbReference type="NCBI Taxonomy" id="883"/>
    <lineage>
        <taxon>Bacteria</taxon>
        <taxon>Pseudomonadati</taxon>
        <taxon>Thermodesulfobacteriota</taxon>
        <taxon>Desulfovibrionia</taxon>
        <taxon>Desulfovibrionales</taxon>
        <taxon>Desulfovibrionaceae</taxon>
        <taxon>Nitratidesulfovibrio</taxon>
    </lineage>
</organism>
<dbReference type="AlphaFoldDB" id="B8DQJ1"/>
<proteinExistence type="predicted"/>
<protein>
    <submittedName>
        <fullName evidence="5">Transcriptional regulator, MarR family</fullName>
    </submittedName>
</protein>
<dbReference type="STRING" id="883.DvMF_2167"/>
<dbReference type="KEGG" id="dvm:DvMF_2167"/>
<dbReference type="Gene3D" id="1.10.10.10">
    <property type="entry name" value="Winged helix-like DNA-binding domain superfamily/Winged helix DNA-binding domain"/>
    <property type="match status" value="1"/>
</dbReference>
<dbReference type="GO" id="GO:0006950">
    <property type="term" value="P:response to stress"/>
    <property type="evidence" value="ECO:0007669"/>
    <property type="project" value="TreeGrafter"/>
</dbReference>
<sequence length="161" mass="17810">MVDMNNFLFDPEGSLGFMTFTASRLMAAFLRRRMALAGIDLTGEQWGVMVFVWNRGAIGQDELTHALCMDKTGMSRLLATMEDKGLITRSPYPDDARRKVVTATQAGDALKERSRAVAEEALVLLLQDVSPQDHATCMRVLATVKDTLRGLDRRFAAEPAS</sequence>
<evidence type="ECO:0000259" key="4">
    <source>
        <dbReference type="PROSITE" id="PS50995"/>
    </source>
</evidence>
<evidence type="ECO:0000256" key="1">
    <source>
        <dbReference type="ARBA" id="ARBA00023015"/>
    </source>
</evidence>
<keyword evidence="2" id="KW-0238">DNA-binding</keyword>
<name>B8DQJ1_NITV9</name>
<dbReference type="Pfam" id="PF01047">
    <property type="entry name" value="MarR"/>
    <property type="match status" value="1"/>
</dbReference>
<dbReference type="PANTHER" id="PTHR33164:SF64">
    <property type="entry name" value="TRANSCRIPTIONAL REGULATOR SLYA"/>
    <property type="match status" value="1"/>
</dbReference>
<dbReference type="GO" id="GO:0003700">
    <property type="term" value="F:DNA-binding transcription factor activity"/>
    <property type="evidence" value="ECO:0007669"/>
    <property type="project" value="InterPro"/>
</dbReference>